<evidence type="ECO:0000313" key="1">
    <source>
        <dbReference type="EMBL" id="KAL2317919.1"/>
    </source>
</evidence>
<sequence length="143" mass="16751">MAKTSAMLLFNHVEFPFRRSRCSGEKEEAVFRHHCRTNNVSQHFHERMWKLPSFSNYKIIQLSKWTFFLLAKRKYELNQNDCHGCMSMVVKVQAEIGLQFLDKSSQKGSTIVIQNVENVLQGPRDRINCHGSLFLDFEVRSLV</sequence>
<organism evidence="1 2">
    <name type="scientific">Flemingia macrophylla</name>
    <dbReference type="NCBI Taxonomy" id="520843"/>
    <lineage>
        <taxon>Eukaryota</taxon>
        <taxon>Viridiplantae</taxon>
        <taxon>Streptophyta</taxon>
        <taxon>Embryophyta</taxon>
        <taxon>Tracheophyta</taxon>
        <taxon>Spermatophyta</taxon>
        <taxon>Magnoliopsida</taxon>
        <taxon>eudicotyledons</taxon>
        <taxon>Gunneridae</taxon>
        <taxon>Pentapetalae</taxon>
        <taxon>rosids</taxon>
        <taxon>fabids</taxon>
        <taxon>Fabales</taxon>
        <taxon>Fabaceae</taxon>
        <taxon>Papilionoideae</taxon>
        <taxon>50 kb inversion clade</taxon>
        <taxon>NPAAA clade</taxon>
        <taxon>indigoferoid/millettioid clade</taxon>
        <taxon>Phaseoleae</taxon>
        <taxon>Flemingia</taxon>
    </lineage>
</organism>
<protein>
    <submittedName>
        <fullName evidence="1">Uncharacterized protein</fullName>
    </submittedName>
</protein>
<keyword evidence="2" id="KW-1185">Reference proteome</keyword>
<name>A0ABD1L331_9FABA</name>
<dbReference type="EMBL" id="JBGMDY010000011">
    <property type="protein sequence ID" value="KAL2317919.1"/>
    <property type="molecule type" value="Genomic_DNA"/>
</dbReference>
<proteinExistence type="predicted"/>
<dbReference type="Proteomes" id="UP001603857">
    <property type="component" value="Unassembled WGS sequence"/>
</dbReference>
<reference evidence="1 2" key="1">
    <citation type="submission" date="2024-08" db="EMBL/GenBank/DDBJ databases">
        <title>Insights into the chromosomal genome structure of Flemingia macrophylla.</title>
        <authorList>
            <person name="Ding Y."/>
            <person name="Zhao Y."/>
            <person name="Bi W."/>
            <person name="Wu M."/>
            <person name="Zhao G."/>
            <person name="Gong Y."/>
            <person name="Li W."/>
            <person name="Zhang P."/>
        </authorList>
    </citation>
    <scope>NUCLEOTIDE SEQUENCE [LARGE SCALE GENOMIC DNA]</scope>
    <source>
        <strain evidence="1">DYQJB</strain>
        <tissue evidence="1">Leaf</tissue>
    </source>
</reference>
<accession>A0ABD1L331</accession>
<comment type="caution">
    <text evidence="1">The sequence shown here is derived from an EMBL/GenBank/DDBJ whole genome shotgun (WGS) entry which is preliminary data.</text>
</comment>
<evidence type="ECO:0000313" key="2">
    <source>
        <dbReference type="Proteomes" id="UP001603857"/>
    </source>
</evidence>
<dbReference type="AlphaFoldDB" id="A0ABD1L331"/>
<gene>
    <name evidence="1" type="ORF">Fmac_031795</name>
</gene>